<protein>
    <submittedName>
        <fullName evidence="1">Uncharacterized protein</fullName>
    </submittedName>
</protein>
<accession>A0A9P7EHN1</accession>
<reference evidence="1" key="1">
    <citation type="journal article" date="2020" name="New Phytol.">
        <title>Comparative genomics reveals dynamic genome evolution in host specialist ectomycorrhizal fungi.</title>
        <authorList>
            <person name="Lofgren L.A."/>
            <person name="Nguyen N.H."/>
            <person name="Vilgalys R."/>
            <person name="Ruytinx J."/>
            <person name="Liao H.L."/>
            <person name="Branco S."/>
            <person name="Kuo A."/>
            <person name="LaButti K."/>
            <person name="Lipzen A."/>
            <person name="Andreopoulos W."/>
            <person name="Pangilinan J."/>
            <person name="Riley R."/>
            <person name="Hundley H."/>
            <person name="Na H."/>
            <person name="Barry K."/>
            <person name="Grigoriev I.V."/>
            <person name="Stajich J.E."/>
            <person name="Kennedy P.G."/>
        </authorList>
    </citation>
    <scope>NUCLEOTIDE SEQUENCE</scope>
    <source>
        <strain evidence="1">MN1</strain>
    </source>
</reference>
<evidence type="ECO:0000313" key="2">
    <source>
        <dbReference type="Proteomes" id="UP000807769"/>
    </source>
</evidence>
<sequence length="126" mass="14832">MTIWTVHLQSTVRSLSKSVDLSLEKSESKPWIVDWLKWEIPGRWPVQQVWRNDWFRDAPFWFPEELRKNGLDDVGIQSVNARGEKEAPLIVFITSDWPFQNHIFGKSYLKEFVQAGTMTALITSYF</sequence>
<dbReference type="RefSeq" id="XP_041196804.1">
    <property type="nucleotide sequence ID" value="XM_041332564.1"/>
</dbReference>
<comment type="caution">
    <text evidence="1">The sequence shown here is derived from an EMBL/GenBank/DDBJ whole genome shotgun (WGS) entry which is preliminary data.</text>
</comment>
<proteinExistence type="predicted"/>
<gene>
    <name evidence="1" type="ORF">BJ212DRAFT_1297305</name>
</gene>
<keyword evidence="2" id="KW-1185">Reference proteome</keyword>
<dbReference type="GeneID" id="64626581"/>
<dbReference type="EMBL" id="JABBWG010000006">
    <property type="protein sequence ID" value="KAG1822064.1"/>
    <property type="molecule type" value="Genomic_DNA"/>
</dbReference>
<dbReference type="Proteomes" id="UP000807769">
    <property type="component" value="Unassembled WGS sequence"/>
</dbReference>
<name>A0A9P7EHN1_9AGAM</name>
<organism evidence="1 2">
    <name type="scientific">Suillus subaureus</name>
    <dbReference type="NCBI Taxonomy" id="48587"/>
    <lineage>
        <taxon>Eukaryota</taxon>
        <taxon>Fungi</taxon>
        <taxon>Dikarya</taxon>
        <taxon>Basidiomycota</taxon>
        <taxon>Agaricomycotina</taxon>
        <taxon>Agaricomycetes</taxon>
        <taxon>Agaricomycetidae</taxon>
        <taxon>Boletales</taxon>
        <taxon>Suillineae</taxon>
        <taxon>Suillaceae</taxon>
        <taxon>Suillus</taxon>
    </lineage>
</organism>
<dbReference type="AlphaFoldDB" id="A0A9P7EHN1"/>
<evidence type="ECO:0000313" key="1">
    <source>
        <dbReference type="EMBL" id="KAG1822064.1"/>
    </source>
</evidence>